<dbReference type="Pfam" id="PF12679">
    <property type="entry name" value="ABC2_membrane_2"/>
    <property type="match status" value="1"/>
</dbReference>
<keyword evidence="1" id="KW-0812">Transmembrane</keyword>
<evidence type="ECO:0008006" key="4">
    <source>
        <dbReference type="Google" id="ProtNLM"/>
    </source>
</evidence>
<evidence type="ECO:0000313" key="2">
    <source>
        <dbReference type="EMBL" id="GGJ78285.1"/>
    </source>
</evidence>
<feature type="transmembrane region" description="Helical" evidence="1">
    <location>
        <begin position="20"/>
        <end position="40"/>
    </location>
</feature>
<feature type="transmembrane region" description="Helical" evidence="1">
    <location>
        <begin position="236"/>
        <end position="258"/>
    </location>
</feature>
<reference evidence="2" key="1">
    <citation type="journal article" date="2014" name="Int. J. Syst. Evol. Microbiol.">
        <title>Complete genome sequence of Corynebacterium casei LMG S-19264T (=DSM 44701T), isolated from a smear-ripened cheese.</title>
        <authorList>
            <consortium name="US DOE Joint Genome Institute (JGI-PGF)"/>
            <person name="Walter F."/>
            <person name="Albersmeier A."/>
            <person name="Kalinowski J."/>
            <person name="Ruckert C."/>
        </authorList>
    </citation>
    <scope>NUCLEOTIDE SEQUENCE</scope>
    <source>
        <strain evidence="2">CGMCC 1.8984</strain>
    </source>
</reference>
<gene>
    <name evidence="2" type="ORF">GCM10011372_15780</name>
</gene>
<proteinExistence type="predicted"/>
<protein>
    <recommendedName>
        <fullName evidence="4">ABC transporter permease</fullName>
    </recommendedName>
</protein>
<dbReference type="Proteomes" id="UP000636956">
    <property type="component" value="Unassembled WGS sequence"/>
</dbReference>
<dbReference type="GO" id="GO:0140359">
    <property type="term" value="F:ABC-type transporter activity"/>
    <property type="evidence" value="ECO:0007669"/>
    <property type="project" value="InterPro"/>
</dbReference>
<comment type="caution">
    <text evidence="2">The sequence shown here is derived from an EMBL/GenBank/DDBJ whole genome shotgun (WGS) entry which is preliminary data.</text>
</comment>
<feature type="transmembrane region" description="Helical" evidence="1">
    <location>
        <begin position="188"/>
        <end position="208"/>
    </location>
</feature>
<feature type="transmembrane region" description="Helical" evidence="1">
    <location>
        <begin position="158"/>
        <end position="181"/>
    </location>
</feature>
<organism evidence="2 3">
    <name type="scientific">Agromyces bauzanensis</name>
    <dbReference type="NCBI Taxonomy" id="1308924"/>
    <lineage>
        <taxon>Bacteria</taxon>
        <taxon>Bacillati</taxon>
        <taxon>Actinomycetota</taxon>
        <taxon>Actinomycetes</taxon>
        <taxon>Micrococcales</taxon>
        <taxon>Microbacteriaceae</taxon>
        <taxon>Agromyces</taxon>
    </lineage>
</organism>
<sequence length="265" mass="28306">MRRVLPLFRRSLADTWRGLVGWTAGILAALFLYLPLYPSIGGNGQMKDILESLPPELVQTLGYDEITSGPGYTQATFFGLIGFVLVTIAAVGWGTSAIANDEENGQLELTLAHGVTRGQLYAERTAAVLAKLLWLTLVGVAAVLVLNEPAELDIALDGLLATATAFFGLVSLSAVAAIAVGGMTGRRTWALGAGTGVAVYGYAVNALGNQNEDLAWLHDWSPYSWAYAEDPISEGWVGLIWLLFAVAAALLLIGWLVFRRRDVAV</sequence>
<keyword evidence="1" id="KW-1133">Transmembrane helix</keyword>
<dbReference type="GO" id="GO:0005886">
    <property type="term" value="C:plasma membrane"/>
    <property type="evidence" value="ECO:0007669"/>
    <property type="project" value="UniProtKB-SubCell"/>
</dbReference>
<feature type="transmembrane region" description="Helical" evidence="1">
    <location>
        <begin position="77"/>
        <end position="99"/>
    </location>
</feature>
<dbReference type="RefSeq" id="WP_188742880.1">
    <property type="nucleotide sequence ID" value="NZ_BAABFW010000018.1"/>
</dbReference>
<accession>A0A917PHK1</accession>
<name>A0A917PHK1_9MICO</name>
<dbReference type="AlphaFoldDB" id="A0A917PHK1"/>
<evidence type="ECO:0000256" key="1">
    <source>
        <dbReference type="SAM" id="Phobius"/>
    </source>
</evidence>
<reference evidence="2" key="2">
    <citation type="submission" date="2020-09" db="EMBL/GenBank/DDBJ databases">
        <authorList>
            <person name="Sun Q."/>
            <person name="Zhou Y."/>
        </authorList>
    </citation>
    <scope>NUCLEOTIDE SEQUENCE</scope>
    <source>
        <strain evidence="2">CGMCC 1.8984</strain>
    </source>
</reference>
<evidence type="ECO:0000313" key="3">
    <source>
        <dbReference type="Proteomes" id="UP000636956"/>
    </source>
</evidence>
<dbReference type="EMBL" id="BMMD01000007">
    <property type="protein sequence ID" value="GGJ78285.1"/>
    <property type="molecule type" value="Genomic_DNA"/>
</dbReference>
<keyword evidence="1" id="KW-0472">Membrane</keyword>
<keyword evidence="3" id="KW-1185">Reference proteome</keyword>
<feature type="transmembrane region" description="Helical" evidence="1">
    <location>
        <begin position="126"/>
        <end position="146"/>
    </location>
</feature>